<dbReference type="Proteomes" id="UP001318860">
    <property type="component" value="Unassembled WGS sequence"/>
</dbReference>
<protein>
    <submittedName>
        <fullName evidence="1">Uncharacterized protein</fullName>
    </submittedName>
</protein>
<evidence type="ECO:0000313" key="2">
    <source>
        <dbReference type="Proteomes" id="UP001318860"/>
    </source>
</evidence>
<evidence type="ECO:0000313" key="1">
    <source>
        <dbReference type="EMBL" id="KAK6123539.1"/>
    </source>
</evidence>
<gene>
    <name evidence="1" type="ORF">DH2020_042719</name>
</gene>
<comment type="caution">
    <text evidence="1">The sequence shown here is derived from an EMBL/GenBank/DDBJ whole genome shotgun (WGS) entry which is preliminary data.</text>
</comment>
<reference evidence="1 2" key="1">
    <citation type="journal article" date="2021" name="Comput. Struct. Biotechnol. J.">
        <title>De novo genome assembly of the potent medicinal plant Rehmannia glutinosa using nanopore technology.</title>
        <authorList>
            <person name="Ma L."/>
            <person name="Dong C."/>
            <person name="Song C."/>
            <person name="Wang X."/>
            <person name="Zheng X."/>
            <person name="Niu Y."/>
            <person name="Chen S."/>
            <person name="Feng W."/>
        </authorList>
    </citation>
    <scope>NUCLEOTIDE SEQUENCE [LARGE SCALE GENOMIC DNA]</scope>
    <source>
        <strain evidence="1">DH-2019</strain>
    </source>
</reference>
<accession>A0ABR0UML4</accession>
<dbReference type="EMBL" id="JABTTQ020002535">
    <property type="protein sequence ID" value="KAK6123539.1"/>
    <property type="molecule type" value="Genomic_DNA"/>
</dbReference>
<name>A0ABR0UML4_REHGL</name>
<keyword evidence="2" id="KW-1185">Reference proteome</keyword>
<organism evidence="1 2">
    <name type="scientific">Rehmannia glutinosa</name>
    <name type="common">Chinese foxglove</name>
    <dbReference type="NCBI Taxonomy" id="99300"/>
    <lineage>
        <taxon>Eukaryota</taxon>
        <taxon>Viridiplantae</taxon>
        <taxon>Streptophyta</taxon>
        <taxon>Embryophyta</taxon>
        <taxon>Tracheophyta</taxon>
        <taxon>Spermatophyta</taxon>
        <taxon>Magnoliopsida</taxon>
        <taxon>eudicotyledons</taxon>
        <taxon>Gunneridae</taxon>
        <taxon>Pentapetalae</taxon>
        <taxon>asterids</taxon>
        <taxon>lamiids</taxon>
        <taxon>Lamiales</taxon>
        <taxon>Orobanchaceae</taxon>
        <taxon>Rehmannieae</taxon>
        <taxon>Rehmannia</taxon>
    </lineage>
</organism>
<proteinExistence type="predicted"/>
<sequence length="79" mass="9199">MAKNPLAIIFDTNRLTGPSFVDWLRNLWIVLQSECREYVLDVAPLENPPVNATEEELAEHRKQLNDDRIRSHYSSECTE</sequence>